<comment type="caution">
    <text evidence="4">The sequence shown here is derived from an EMBL/GenBank/DDBJ whole genome shotgun (WGS) entry which is preliminary data.</text>
</comment>
<gene>
    <name evidence="4" type="ORF">CLIB1423_13S03554</name>
</gene>
<evidence type="ECO:0000313" key="4">
    <source>
        <dbReference type="EMBL" id="CAH2353993.1"/>
    </source>
</evidence>
<dbReference type="GO" id="GO:0008017">
    <property type="term" value="F:microtubule binding"/>
    <property type="evidence" value="ECO:0007669"/>
    <property type="project" value="InterPro"/>
</dbReference>
<reference evidence="4" key="1">
    <citation type="submission" date="2022-03" db="EMBL/GenBank/DDBJ databases">
        <authorList>
            <person name="Legras J.-L."/>
            <person name="Devillers H."/>
            <person name="Grondin C."/>
        </authorList>
    </citation>
    <scope>NUCLEOTIDE SEQUENCE</scope>
    <source>
        <strain evidence="4">CLIB 1423</strain>
    </source>
</reference>
<evidence type="ECO:0000313" key="5">
    <source>
        <dbReference type="Proteomes" id="UP000837801"/>
    </source>
</evidence>
<feature type="compositionally biased region" description="Polar residues" evidence="2">
    <location>
        <begin position="66"/>
        <end position="80"/>
    </location>
</feature>
<sequence>MNVSKRVLEEIQNTTNVDSTPRKRRSSLGFDMVSGIGESPKAKSIKSPSSPVSMISSKIPPPPAHPSTSMNEISEQNSKKVTGIPRSRSSVNSGEVDLSHVKRLAKYNKSLVPESSVPHSPSSPFPSFQSDSLRSRMTKLESTYTNDITSLQETSKVLANQISSSMETSQSLQTDLLELKREMKKLSKQISTTQLSIVSKNKEFEILEDQIMKNVHHKEKLVNIQIEQLSNNLRDSLEELEFQMQEEKKVARNFKEQGTVEQIQRLNRDCEALQIQLDETAKRKQQVIKQELGELDRKLDNFLKEKTAKSKELGEKYDSNQKILEEEVLAKHKNLEQQVKEKETELTRIKESRSNIETKIENYSSIKQLLNSKKDQVMHTLSTVLNKREEWESKMNRVRKSHGESLDRYLNQENNKRKLENSIWDYEGKLRVFVSESDDKHNSLLNSFSFNKVFKSDQNSLIIDYVTSVVDCILLGNDCSVIISGAGQPNALENTIKQNYNAIKKKSEAILGWSFNFQLSENMSYSDSHSLPCHTDSIEQLLQSSSSNCYTLLVNAHDSSGATFKAAVFYLDITSLPYLRQCNILREPLLPSFQGNNSVPSSTLPQTKLVSFMYKKTKFLNISSMPEEEENVKQIVEVCDMLNNTDSSYKVSNCLAST</sequence>
<feature type="region of interest" description="Disordered" evidence="2">
    <location>
        <begin position="112"/>
        <end position="131"/>
    </location>
</feature>
<feature type="coiled-coil region" evidence="1">
    <location>
        <begin position="325"/>
        <end position="359"/>
    </location>
</feature>
<feature type="coiled-coil region" evidence="1">
    <location>
        <begin position="223"/>
        <end position="290"/>
    </location>
</feature>
<organism evidence="4 5">
    <name type="scientific">[Candida] railenensis</name>
    <dbReference type="NCBI Taxonomy" id="45579"/>
    <lineage>
        <taxon>Eukaryota</taxon>
        <taxon>Fungi</taxon>
        <taxon>Dikarya</taxon>
        <taxon>Ascomycota</taxon>
        <taxon>Saccharomycotina</taxon>
        <taxon>Pichiomycetes</taxon>
        <taxon>Debaryomycetaceae</taxon>
        <taxon>Kurtzmaniella</taxon>
    </lineage>
</organism>
<dbReference type="Pfam" id="PF16796">
    <property type="entry name" value="Microtub_bd"/>
    <property type="match status" value="1"/>
</dbReference>
<protein>
    <recommendedName>
        <fullName evidence="3">Spindle pole body-associated protein Vik1/Cik1 microtubule binding domain-containing protein</fullName>
    </recommendedName>
</protein>
<evidence type="ECO:0000259" key="3">
    <source>
        <dbReference type="Pfam" id="PF16796"/>
    </source>
</evidence>
<name>A0A9P0QS94_9ASCO</name>
<dbReference type="Proteomes" id="UP000837801">
    <property type="component" value="Unassembled WGS sequence"/>
</dbReference>
<dbReference type="EMBL" id="CAKXYY010000013">
    <property type="protein sequence ID" value="CAH2353993.1"/>
    <property type="molecule type" value="Genomic_DNA"/>
</dbReference>
<dbReference type="AlphaFoldDB" id="A0A9P0QS94"/>
<feature type="domain" description="Spindle pole body-associated protein Vik1/Cik1 microtubule binding" evidence="3">
    <location>
        <begin position="411"/>
        <end position="519"/>
    </location>
</feature>
<dbReference type="OrthoDB" id="4089036at2759"/>
<feature type="coiled-coil region" evidence="1">
    <location>
        <begin position="169"/>
        <end position="196"/>
    </location>
</feature>
<evidence type="ECO:0000256" key="2">
    <source>
        <dbReference type="SAM" id="MobiDB-lite"/>
    </source>
</evidence>
<feature type="compositionally biased region" description="Low complexity" evidence="2">
    <location>
        <begin position="45"/>
        <end position="58"/>
    </location>
</feature>
<feature type="region of interest" description="Disordered" evidence="2">
    <location>
        <begin position="1"/>
        <end position="96"/>
    </location>
</feature>
<keyword evidence="5" id="KW-1185">Reference proteome</keyword>
<accession>A0A9P0QS94</accession>
<dbReference type="InterPro" id="IPR031852">
    <property type="entry name" value="Vik1/Cik1_MT-bd"/>
</dbReference>
<evidence type="ECO:0000256" key="1">
    <source>
        <dbReference type="SAM" id="Coils"/>
    </source>
</evidence>
<proteinExistence type="predicted"/>
<keyword evidence="1" id="KW-0175">Coiled coil</keyword>